<reference evidence="2" key="1">
    <citation type="submission" date="2021-06" db="EMBL/GenBank/DDBJ databases">
        <authorList>
            <person name="Hodson N. C."/>
            <person name="Mongue J. A."/>
            <person name="Jaron S. K."/>
        </authorList>
    </citation>
    <scope>NUCLEOTIDE SEQUENCE</scope>
</reference>
<dbReference type="AlphaFoldDB" id="A0A8J2PN02"/>
<gene>
    <name evidence="2" type="ORF">AFUS01_LOCUS37172</name>
</gene>
<comment type="caution">
    <text evidence="2">The sequence shown here is derived from an EMBL/GenBank/DDBJ whole genome shotgun (WGS) entry which is preliminary data.</text>
</comment>
<feature type="compositionally biased region" description="Basic and acidic residues" evidence="1">
    <location>
        <begin position="1"/>
        <end position="13"/>
    </location>
</feature>
<dbReference type="OrthoDB" id="10257415at2759"/>
<evidence type="ECO:0000256" key="1">
    <source>
        <dbReference type="SAM" id="MobiDB-lite"/>
    </source>
</evidence>
<feature type="region of interest" description="Disordered" evidence="1">
    <location>
        <begin position="1"/>
        <end position="40"/>
    </location>
</feature>
<name>A0A8J2PN02_9HEXA</name>
<dbReference type="InterPro" id="IPR021861">
    <property type="entry name" value="THO_THOC1"/>
</dbReference>
<accession>A0A8J2PN02</accession>
<evidence type="ECO:0000313" key="3">
    <source>
        <dbReference type="Proteomes" id="UP000708208"/>
    </source>
</evidence>
<dbReference type="Proteomes" id="UP000708208">
    <property type="component" value="Unassembled WGS sequence"/>
</dbReference>
<evidence type="ECO:0000313" key="2">
    <source>
        <dbReference type="EMBL" id="CAG7827173.1"/>
    </source>
</evidence>
<proteinExistence type="predicted"/>
<keyword evidence="3" id="KW-1185">Reference proteome</keyword>
<dbReference type="Pfam" id="PF11957">
    <property type="entry name" value="efThoc1"/>
    <property type="match status" value="1"/>
</dbReference>
<protein>
    <submittedName>
        <fullName evidence="2">Uncharacterized protein</fullName>
    </submittedName>
</protein>
<organism evidence="2 3">
    <name type="scientific">Allacma fusca</name>
    <dbReference type="NCBI Taxonomy" id="39272"/>
    <lineage>
        <taxon>Eukaryota</taxon>
        <taxon>Metazoa</taxon>
        <taxon>Ecdysozoa</taxon>
        <taxon>Arthropoda</taxon>
        <taxon>Hexapoda</taxon>
        <taxon>Collembola</taxon>
        <taxon>Symphypleona</taxon>
        <taxon>Sminthuridae</taxon>
        <taxon>Allacma</taxon>
    </lineage>
</organism>
<sequence>MVETSRLTDKDEKLDVDDDKGGKSSSGKSSKGKKLDQDDDILRQIEEAVTKPPKKKKRRRLGDIIADAAENNRFLMGNSELTRLWNICGDNLEACRSKNRDFTPPIDTFFAEAFKEVDQDNPTDSKKEAP</sequence>
<dbReference type="EMBL" id="CAJVCH010542499">
    <property type="protein sequence ID" value="CAG7827173.1"/>
    <property type="molecule type" value="Genomic_DNA"/>
</dbReference>
<feature type="non-terminal residue" evidence="2">
    <location>
        <position position="1"/>
    </location>
</feature>